<evidence type="ECO:0000256" key="2">
    <source>
        <dbReference type="ARBA" id="ARBA00023015"/>
    </source>
</evidence>
<proteinExistence type="predicted"/>
<feature type="compositionally biased region" description="Basic and acidic residues" evidence="6">
    <location>
        <begin position="753"/>
        <end position="763"/>
    </location>
</feature>
<organism evidence="8 9">
    <name type="scientific">Rhinocladiella mackenziei CBS 650.93</name>
    <dbReference type="NCBI Taxonomy" id="1442369"/>
    <lineage>
        <taxon>Eukaryota</taxon>
        <taxon>Fungi</taxon>
        <taxon>Dikarya</taxon>
        <taxon>Ascomycota</taxon>
        <taxon>Pezizomycotina</taxon>
        <taxon>Eurotiomycetes</taxon>
        <taxon>Chaetothyriomycetidae</taxon>
        <taxon>Chaetothyriales</taxon>
        <taxon>Herpotrichiellaceae</taxon>
        <taxon>Rhinocladiella</taxon>
    </lineage>
</organism>
<dbReference type="PANTHER" id="PTHR47424:SF6">
    <property type="entry name" value="PROLINE UTILIZATION TRANS-ACTIVATOR"/>
    <property type="match status" value="1"/>
</dbReference>
<keyword evidence="1" id="KW-0479">Metal-binding</keyword>
<dbReference type="OrthoDB" id="3364175at2759"/>
<dbReference type="GeneID" id="25290707"/>
<dbReference type="InterPro" id="IPR007219">
    <property type="entry name" value="XnlR_reg_dom"/>
</dbReference>
<dbReference type="PROSITE" id="PS50048">
    <property type="entry name" value="ZN2_CY6_FUNGAL_2"/>
    <property type="match status" value="1"/>
</dbReference>
<dbReference type="Proteomes" id="UP000053617">
    <property type="component" value="Unassembled WGS sequence"/>
</dbReference>
<dbReference type="GO" id="GO:0006351">
    <property type="term" value="P:DNA-templated transcription"/>
    <property type="evidence" value="ECO:0007669"/>
    <property type="project" value="InterPro"/>
</dbReference>
<evidence type="ECO:0000256" key="4">
    <source>
        <dbReference type="ARBA" id="ARBA00023163"/>
    </source>
</evidence>
<sequence length="925" mass="103711">MPSSKKDRCVPADLRKRALQSCDRCRKRRCKCVRDDSSTSCQSCLKSGSACLSTTPKRPRFYGTIDALNQRCHVLEAIVRHVCPHAEFETTRDLHALAKRIGCPLNDVVLEGPGWEEQGSFEPISTQIQTRNEDGHEAISNPQENDRLPLSTSRLQENQGPSSSRFHPESIDSSRLVSDSSGVMHYIGPSGSLSFFAQLRDLIQQRQPNARFASDNVAEALEVRRRASNQHSRDVSQTRIAEHEVTIPATAPGMDLYASLQDIGLRTLEDFIAIFFTKVHPNFPIFNRASFQEDLEVFLSSARVYAGDAWEIAKHNPEKQGPDSGWLVSLHMIVAFATLYPRPPDAFPGDVGQQNSTRIRNNCLKTARSHLTALAGKCVQSSLEALLLLALFLHNFKERNSAWMIVGSAIRIALAIGLHRNDTSTSFRPVEREARKRLWCTLYAFEQFLCMSLGRPSAIDDHEVDVSTPWDVLLDGLAPPAYMEQSHQLQRLLRKCRRNMPKHIPKTSQGQRVNEELPVDTITTVSIIEDLRKWETQLPHHLRPPNAKNIPLQQLLGEIRKSYCRYHPRDLRAIVLFHMQYHNIAILATRSILLKVIARGGRHEKETTTSSNNPSSAVSQEALSHYCVSSASHVAAMIIFLFESENLEGMTWLDVFYAYSAGMVLLLRILWCHQSQATVEPRIHSSLAQMEMLVGRLRQVLHQLRKCGTMERLSHVLEEFAEAVMTNSRARNGQPTAQAEQLGGEEQAPPPTEESRLSQHEFGDIDTQTSRAGDAANSLGYDRHEAENSRLVGSVNPSHIPWDPEAAHGPVHLNSAPDSSGPIVQNDIHGLARTECQIPPAPEMSMDMSEGELPALSQRMEYDFSPNRGGVGPVASRPFYYPDSGMDLSSTNESLIWTNPLEALTTQMSDWRDLEHYLGSMEDNF</sequence>
<feature type="region of interest" description="Disordered" evidence="6">
    <location>
        <begin position="793"/>
        <end position="820"/>
    </location>
</feature>
<dbReference type="PANTHER" id="PTHR47424">
    <property type="entry name" value="REGULATORY PROTEIN GAL4"/>
    <property type="match status" value="1"/>
</dbReference>
<feature type="region of interest" description="Disordered" evidence="6">
    <location>
        <begin position="727"/>
        <end position="776"/>
    </location>
</feature>
<dbReference type="SUPFAM" id="SSF57701">
    <property type="entry name" value="Zn2/Cys6 DNA-binding domain"/>
    <property type="match status" value="1"/>
</dbReference>
<protein>
    <recommendedName>
        <fullName evidence="7">Zn(2)-C6 fungal-type domain-containing protein</fullName>
    </recommendedName>
</protein>
<feature type="compositionally biased region" description="Polar residues" evidence="6">
    <location>
        <begin position="153"/>
        <end position="165"/>
    </location>
</feature>
<accession>A0A0D2G0E8</accession>
<gene>
    <name evidence="8" type="ORF">Z518_02636</name>
</gene>
<evidence type="ECO:0000259" key="7">
    <source>
        <dbReference type="PROSITE" id="PS50048"/>
    </source>
</evidence>
<feature type="compositionally biased region" description="Polar residues" evidence="6">
    <location>
        <begin position="727"/>
        <end position="739"/>
    </location>
</feature>
<keyword evidence="9" id="KW-1185">Reference proteome</keyword>
<feature type="region of interest" description="Disordered" evidence="6">
    <location>
        <begin position="153"/>
        <end position="173"/>
    </location>
</feature>
<evidence type="ECO:0000313" key="9">
    <source>
        <dbReference type="Proteomes" id="UP000053617"/>
    </source>
</evidence>
<evidence type="ECO:0000313" key="8">
    <source>
        <dbReference type="EMBL" id="KIX07982.1"/>
    </source>
</evidence>
<reference evidence="8 9" key="1">
    <citation type="submission" date="2015-01" db="EMBL/GenBank/DDBJ databases">
        <title>The Genome Sequence of Rhinocladiella mackenzie CBS 650.93.</title>
        <authorList>
            <consortium name="The Broad Institute Genomics Platform"/>
            <person name="Cuomo C."/>
            <person name="de Hoog S."/>
            <person name="Gorbushina A."/>
            <person name="Stielow B."/>
            <person name="Teixiera M."/>
            <person name="Abouelleil A."/>
            <person name="Chapman S.B."/>
            <person name="Priest M."/>
            <person name="Young S.K."/>
            <person name="Wortman J."/>
            <person name="Nusbaum C."/>
            <person name="Birren B."/>
        </authorList>
    </citation>
    <scope>NUCLEOTIDE SEQUENCE [LARGE SCALE GENOMIC DNA]</scope>
    <source>
        <strain evidence="8 9">CBS 650.93</strain>
    </source>
</reference>
<dbReference type="STRING" id="1442369.A0A0D2G0E8"/>
<keyword evidence="5" id="KW-0539">Nucleus</keyword>
<dbReference type="GO" id="GO:0003677">
    <property type="term" value="F:DNA binding"/>
    <property type="evidence" value="ECO:0007669"/>
    <property type="project" value="UniProtKB-KW"/>
</dbReference>
<keyword evidence="3" id="KW-0238">DNA-binding</keyword>
<dbReference type="EMBL" id="KN847476">
    <property type="protein sequence ID" value="KIX07982.1"/>
    <property type="molecule type" value="Genomic_DNA"/>
</dbReference>
<dbReference type="SMART" id="SM00906">
    <property type="entry name" value="Fungal_trans"/>
    <property type="match status" value="1"/>
</dbReference>
<keyword evidence="2" id="KW-0805">Transcription regulation</keyword>
<dbReference type="GO" id="GO:0008270">
    <property type="term" value="F:zinc ion binding"/>
    <property type="evidence" value="ECO:0007669"/>
    <property type="project" value="InterPro"/>
</dbReference>
<dbReference type="HOGENOM" id="CLU_011777_0_0_1"/>
<evidence type="ECO:0000256" key="6">
    <source>
        <dbReference type="SAM" id="MobiDB-lite"/>
    </source>
</evidence>
<dbReference type="InterPro" id="IPR001138">
    <property type="entry name" value="Zn2Cys6_DnaBD"/>
</dbReference>
<dbReference type="RefSeq" id="XP_013275118.1">
    <property type="nucleotide sequence ID" value="XM_013419664.1"/>
</dbReference>
<evidence type="ECO:0000256" key="1">
    <source>
        <dbReference type="ARBA" id="ARBA00022723"/>
    </source>
</evidence>
<dbReference type="AlphaFoldDB" id="A0A0D2G0E8"/>
<dbReference type="VEuPathDB" id="FungiDB:Z518_02636"/>
<dbReference type="CDD" id="cd00067">
    <property type="entry name" value="GAL4"/>
    <property type="match status" value="1"/>
</dbReference>
<evidence type="ECO:0000256" key="3">
    <source>
        <dbReference type="ARBA" id="ARBA00023125"/>
    </source>
</evidence>
<evidence type="ECO:0000256" key="5">
    <source>
        <dbReference type="ARBA" id="ARBA00023242"/>
    </source>
</evidence>
<dbReference type="InterPro" id="IPR036864">
    <property type="entry name" value="Zn2-C6_fun-type_DNA-bd_sf"/>
</dbReference>
<keyword evidence="4" id="KW-0804">Transcription</keyword>
<name>A0A0D2G0E8_9EURO</name>
<dbReference type="Pfam" id="PF04082">
    <property type="entry name" value="Fungal_trans"/>
    <property type="match status" value="1"/>
</dbReference>
<dbReference type="GO" id="GO:0000981">
    <property type="term" value="F:DNA-binding transcription factor activity, RNA polymerase II-specific"/>
    <property type="evidence" value="ECO:0007669"/>
    <property type="project" value="InterPro"/>
</dbReference>
<dbReference type="InterPro" id="IPR051127">
    <property type="entry name" value="Fungal_SecMet_Regulators"/>
</dbReference>
<dbReference type="Gene3D" id="4.10.240.10">
    <property type="entry name" value="Zn(2)-C6 fungal-type DNA-binding domain"/>
    <property type="match status" value="1"/>
</dbReference>
<dbReference type="CDD" id="cd12148">
    <property type="entry name" value="fungal_TF_MHR"/>
    <property type="match status" value="1"/>
</dbReference>
<dbReference type="PROSITE" id="PS00463">
    <property type="entry name" value="ZN2_CY6_FUNGAL_1"/>
    <property type="match status" value="1"/>
</dbReference>
<feature type="domain" description="Zn(2)-C6 fungal-type" evidence="7">
    <location>
        <begin position="21"/>
        <end position="51"/>
    </location>
</feature>